<evidence type="ECO:0000313" key="1">
    <source>
        <dbReference type="EMBL" id="KHN69174.1"/>
    </source>
</evidence>
<reference evidence="1 2" key="1">
    <citation type="journal article" date="2014" name="MBio">
        <title>The Ordospora colligata genome; evolution of extreme reduction in microsporidia and host-to-parasite horizontal gene transfer.</title>
        <authorList>
            <person name="Pombert J.-F."/>
            <person name="Haag K.L."/>
            <person name="Beidas S."/>
            <person name="Ebert D."/>
            <person name="Keeling P.J."/>
        </authorList>
    </citation>
    <scope>NUCLEOTIDE SEQUENCE [LARGE SCALE GENOMIC DNA]</scope>
    <source>
        <strain evidence="1 2">OC4</strain>
    </source>
</reference>
<dbReference type="Proteomes" id="UP000031056">
    <property type="component" value="Unassembled WGS sequence"/>
</dbReference>
<proteinExistence type="predicted"/>
<organism evidence="1 2">
    <name type="scientific">Ordospora colligata OC4</name>
    <dbReference type="NCBI Taxonomy" id="1354746"/>
    <lineage>
        <taxon>Eukaryota</taxon>
        <taxon>Fungi</taxon>
        <taxon>Fungi incertae sedis</taxon>
        <taxon>Microsporidia</taxon>
        <taxon>Ordosporidae</taxon>
        <taxon>Ordospora</taxon>
    </lineage>
</organism>
<protein>
    <submittedName>
        <fullName evidence="1">Uncharacterized protein</fullName>
    </submittedName>
</protein>
<dbReference type="HOGENOM" id="CLU_2085494_0_0_1"/>
<name>A0A0B2UIW4_9MICR</name>
<dbReference type="EMBL" id="JOKQ01000009">
    <property type="protein sequence ID" value="KHN69174.1"/>
    <property type="molecule type" value="Genomic_DNA"/>
</dbReference>
<dbReference type="InParanoid" id="A0A0B2UIW4"/>
<keyword evidence="2" id="KW-1185">Reference proteome</keyword>
<dbReference type="AlphaFoldDB" id="A0A0B2UIW4"/>
<gene>
    <name evidence="1" type="ORF">M896_091020</name>
</gene>
<dbReference type="VEuPathDB" id="MicrosporidiaDB:M896_091020"/>
<comment type="caution">
    <text evidence="1">The sequence shown here is derived from an EMBL/GenBank/DDBJ whole genome shotgun (WGS) entry which is preliminary data.</text>
</comment>
<dbReference type="GeneID" id="26262315"/>
<dbReference type="RefSeq" id="XP_014563216.1">
    <property type="nucleotide sequence ID" value="XM_014707730.1"/>
</dbReference>
<evidence type="ECO:0000313" key="2">
    <source>
        <dbReference type="Proteomes" id="UP000031056"/>
    </source>
</evidence>
<dbReference type="OrthoDB" id="2190037at2759"/>
<accession>A0A0B2UIW4</accession>
<sequence length="117" mass="13153">MDEDNYTKLIDAVSRGDSIESLYVLAAVLDKIVDLSKKDSSNDIEVLSKLVEHQRLVYEKATSLYESIQTEGADISAISNECISKINELRDAINDHHLSLNVSQQIQETNTLNQEEQ</sequence>